<feature type="domain" description="FBD" evidence="1">
    <location>
        <begin position="183"/>
        <end position="253"/>
    </location>
</feature>
<dbReference type="InterPro" id="IPR006566">
    <property type="entry name" value="FBD"/>
</dbReference>
<dbReference type="PANTHER" id="PTHR31900:SF28">
    <property type="entry name" value="FBD DOMAIN-CONTAINING PROTEIN"/>
    <property type="match status" value="1"/>
</dbReference>
<dbReference type="InterPro" id="IPR050232">
    <property type="entry name" value="FBL13/AtMIF1-like"/>
</dbReference>
<proteinExistence type="predicted"/>
<reference evidence="2" key="1">
    <citation type="journal article" date="2014" name="Nat. Commun.">
        <title>The emerging biofuel crop Camelina sativa retains a highly undifferentiated hexaploid genome structure.</title>
        <authorList>
            <person name="Kagale S."/>
            <person name="Koh C."/>
            <person name="Nixon J."/>
            <person name="Bollina V."/>
            <person name="Clarke W.E."/>
            <person name="Tuteja R."/>
            <person name="Spillane C."/>
            <person name="Robinson S.J."/>
            <person name="Links M.G."/>
            <person name="Clarke C."/>
            <person name="Higgins E.E."/>
            <person name="Huebert T."/>
            <person name="Sharpe A.G."/>
            <person name="Parkin I.A."/>
        </authorList>
    </citation>
    <scope>NUCLEOTIDE SEQUENCE [LARGE SCALE GENOMIC DNA]</scope>
    <source>
        <strain evidence="2">cv. DH55</strain>
    </source>
</reference>
<protein>
    <submittedName>
        <fullName evidence="3">LOW QUALITY PROTEIN: FBD-associated F-box protein At4g10400-like</fullName>
    </submittedName>
</protein>
<keyword evidence="2" id="KW-1185">Reference proteome</keyword>
<dbReference type="Pfam" id="PF24758">
    <property type="entry name" value="LRR_At5g56370"/>
    <property type="match status" value="1"/>
</dbReference>
<dbReference type="Pfam" id="PF00646">
    <property type="entry name" value="F-box"/>
    <property type="match status" value="1"/>
</dbReference>
<organism evidence="2 3">
    <name type="scientific">Camelina sativa</name>
    <name type="common">False flax</name>
    <name type="synonym">Myagrum sativum</name>
    <dbReference type="NCBI Taxonomy" id="90675"/>
    <lineage>
        <taxon>Eukaryota</taxon>
        <taxon>Viridiplantae</taxon>
        <taxon>Streptophyta</taxon>
        <taxon>Embryophyta</taxon>
        <taxon>Tracheophyta</taxon>
        <taxon>Spermatophyta</taxon>
        <taxon>Magnoliopsida</taxon>
        <taxon>eudicotyledons</taxon>
        <taxon>Gunneridae</taxon>
        <taxon>Pentapetalae</taxon>
        <taxon>rosids</taxon>
        <taxon>malvids</taxon>
        <taxon>Brassicales</taxon>
        <taxon>Brassicaceae</taxon>
        <taxon>Camelineae</taxon>
        <taxon>Camelina</taxon>
    </lineage>
</organism>
<dbReference type="CDD" id="cd22160">
    <property type="entry name" value="F-box_AtFBL13-like"/>
    <property type="match status" value="1"/>
</dbReference>
<dbReference type="InterPro" id="IPR053781">
    <property type="entry name" value="F-box_AtFBL13-like"/>
</dbReference>
<dbReference type="InterPro" id="IPR055411">
    <property type="entry name" value="LRR_FXL15/At3g58940/PEG3-like"/>
</dbReference>
<dbReference type="InterPro" id="IPR001810">
    <property type="entry name" value="F-box_dom"/>
</dbReference>
<evidence type="ECO:0000259" key="1">
    <source>
        <dbReference type="SMART" id="SM00579"/>
    </source>
</evidence>
<dbReference type="Proteomes" id="UP000694864">
    <property type="component" value="Chromosome 2"/>
</dbReference>
<sequence>MDRISGLPDDVLVKILSFVPTKVAVSTSSLSKRWEFLWMWLTKLEFGDILYSESEFKSLQCFLNRNLPLHRAPVIERFCLDLGLSDLIPEDIRMWAVVAVSRHIREFKMLVCCHPYKRSILPSSLYTSKSLVILVLVGGILLDVPRMVCLPSLKTLKLISSRYSKEGSLQRLLSNCPVLERPKCLLSSLQNFTWSGYLGRPQDRDIAVYILKNACRLRTAEFVADTHLVPKLEMITELTRSSRASSTCELLFR</sequence>
<dbReference type="Pfam" id="PF08387">
    <property type="entry name" value="FBD"/>
    <property type="match status" value="1"/>
</dbReference>
<evidence type="ECO:0000313" key="2">
    <source>
        <dbReference type="Proteomes" id="UP000694864"/>
    </source>
</evidence>
<reference evidence="3" key="2">
    <citation type="submission" date="2025-08" db="UniProtKB">
        <authorList>
            <consortium name="RefSeq"/>
        </authorList>
    </citation>
    <scope>IDENTIFICATION</scope>
    <source>
        <tissue evidence="3">Leaf</tissue>
    </source>
</reference>
<evidence type="ECO:0000313" key="3">
    <source>
        <dbReference type="RefSeq" id="XP_010437127.2"/>
    </source>
</evidence>
<dbReference type="InterPro" id="IPR036047">
    <property type="entry name" value="F-box-like_dom_sf"/>
</dbReference>
<dbReference type="GeneID" id="104720926"/>
<dbReference type="SMART" id="SM00579">
    <property type="entry name" value="FBD"/>
    <property type="match status" value="1"/>
</dbReference>
<dbReference type="PANTHER" id="PTHR31900">
    <property type="entry name" value="F-BOX/RNI SUPERFAMILY PROTEIN-RELATED"/>
    <property type="match status" value="1"/>
</dbReference>
<dbReference type="Gene3D" id="1.20.1280.50">
    <property type="match status" value="1"/>
</dbReference>
<name>A0ABM0U7I5_CAMSA</name>
<gene>
    <name evidence="3" type="primary">LOC104720926</name>
</gene>
<dbReference type="RefSeq" id="XP_010437127.2">
    <property type="nucleotide sequence ID" value="XM_010438825.2"/>
</dbReference>
<accession>A0ABM0U7I5</accession>
<dbReference type="SUPFAM" id="SSF81383">
    <property type="entry name" value="F-box domain"/>
    <property type="match status" value="1"/>
</dbReference>